<sequence>MMFYSNTRTATVVKDDWETHRDSRLPVPVRWGSNNYTNIETESIAGRSNHLKETREEPRAANYYGLVVIGSVIKLGTDAKTCRDMNVLFTASCCLFVLTYFLFRKSRLKWLNSLLSTSESCIDKRISTIVVKISGKNVQWTANTERNTEVLAGVNDTAENLVKAMADGQDKTAPLDITALLLFYGKVSLVIDSPHIRPSLVRLISPRNLVCLSLATIQNPVKKRRSLLQSTC</sequence>
<dbReference type="InterPro" id="IPR036291">
    <property type="entry name" value="NAD(P)-bd_dom_sf"/>
</dbReference>
<accession>A0A1Q8RTP7</accession>
<dbReference type="GO" id="GO:0006021">
    <property type="term" value="P:inositol biosynthetic process"/>
    <property type="evidence" value="ECO:0007669"/>
    <property type="project" value="InterPro"/>
</dbReference>
<gene>
    <name evidence="2" type="ORF">CCHL11_05674</name>
</gene>
<name>A0A1Q8RTP7_9PEZI</name>
<dbReference type="Proteomes" id="UP000186583">
    <property type="component" value="Unassembled WGS sequence"/>
</dbReference>
<keyword evidence="1" id="KW-0472">Membrane</keyword>
<proteinExistence type="predicted"/>
<feature type="transmembrane region" description="Helical" evidence="1">
    <location>
        <begin position="85"/>
        <end position="103"/>
    </location>
</feature>
<dbReference type="SUPFAM" id="SSF51735">
    <property type="entry name" value="NAD(P)-binding Rossmann-fold domains"/>
    <property type="match status" value="1"/>
</dbReference>
<keyword evidence="1" id="KW-1133">Transmembrane helix</keyword>
<protein>
    <submittedName>
        <fullName evidence="2">Inositol-3-phosphate synthase 1</fullName>
    </submittedName>
</protein>
<dbReference type="GO" id="GO:0008654">
    <property type="term" value="P:phospholipid biosynthetic process"/>
    <property type="evidence" value="ECO:0007669"/>
    <property type="project" value="InterPro"/>
</dbReference>
<evidence type="ECO:0000313" key="2">
    <source>
        <dbReference type="EMBL" id="OLN87690.1"/>
    </source>
</evidence>
<keyword evidence="1" id="KW-0812">Transmembrane</keyword>
<dbReference type="STRING" id="708187.A0A1Q8RTP7"/>
<comment type="caution">
    <text evidence="2">The sequence shown here is derived from an EMBL/GenBank/DDBJ whole genome shotgun (WGS) entry which is preliminary data.</text>
</comment>
<dbReference type="AlphaFoldDB" id="A0A1Q8RTP7"/>
<dbReference type="EMBL" id="MPGH01000089">
    <property type="protein sequence ID" value="OLN87690.1"/>
    <property type="molecule type" value="Genomic_DNA"/>
</dbReference>
<dbReference type="OrthoDB" id="2887at2759"/>
<dbReference type="Gene3D" id="3.40.50.720">
    <property type="entry name" value="NAD(P)-binding Rossmann-like Domain"/>
    <property type="match status" value="2"/>
</dbReference>
<evidence type="ECO:0000313" key="3">
    <source>
        <dbReference type="Proteomes" id="UP000186583"/>
    </source>
</evidence>
<evidence type="ECO:0000256" key="1">
    <source>
        <dbReference type="SAM" id="Phobius"/>
    </source>
</evidence>
<reference evidence="2 3" key="1">
    <citation type="submission" date="2016-11" db="EMBL/GenBank/DDBJ databases">
        <title>Draft Genome Assembly of Colletotrichum chlorophyti a pathogen of herbaceous plants.</title>
        <authorList>
            <person name="Gan P."/>
            <person name="Narusaka M."/>
            <person name="Tsushima A."/>
            <person name="Narusaka Y."/>
            <person name="Takano Y."/>
            <person name="Shirasu K."/>
        </authorList>
    </citation>
    <scope>NUCLEOTIDE SEQUENCE [LARGE SCALE GENOMIC DNA]</scope>
    <source>
        <strain evidence="2 3">NTL11</strain>
    </source>
</reference>
<dbReference type="GO" id="GO:0004512">
    <property type="term" value="F:inositol-3-phosphate synthase activity"/>
    <property type="evidence" value="ECO:0007669"/>
    <property type="project" value="InterPro"/>
</dbReference>
<organism evidence="2 3">
    <name type="scientific">Colletotrichum chlorophyti</name>
    <dbReference type="NCBI Taxonomy" id="708187"/>
    <lineage>
        <taxon>Eukaryota</taxon>
        <taxon>Fungi</taxon>
        <taxon>Dikarya</taxon>
        <taxon>Ascomycota</taxon>
        <taxon>Pezizomycotina</taxon>
        <taxon>Sordariomycetes</taxon>
        <taxon>Hypocreomycetidae</taxon>
        <taxon>Glomerellales</taxon>
        <taxon>Glomerellaceae</taxon>
        <taxon>Colletotrichum</taxon>
    </lineage>
</organism>
<dbReference type="InterPro" id="IPR002587">
    <property type="entry name" value="Myo-inos-1-P_Synthase"/>
</dbReference>
<dbReference type="Pfam" id="PF07994">
    <property type="entry name" value="NAD_binding_5"/>
    <property type="match status" value="1"/>
</dbReference>
<dbReference type="PANTHER" id="PTHR11510">
    <property type="entry name" value="MYO-INOSITOL-1 PHOSPHATE SYNTHASE"/>
    <property type="match status" value="1"/>
</dbReference>
<keyword evidence="3" id="KW-1185">Reference proteome</keyword>